<proteinExistence type="predicted"/>
<organism evidence="2 3">
    <name type="scientific">Solirubrobacter deserti</name>
    <dbReference type="NCBI Taxonomy" id="2282478"/>
    <lineage>
        <taxon>Bacteria</taxon>
        <taxon>Bacillati</taxon>
        <taxon>Actinomycetota</taxon>
        <taxon>Thermoleophilia</taxon>
        <taxon>Solirubrobacterales</taxon>
        <taxon>Solirubrobacteraceae</taxon>
        <taxon>Solirubrobacter</taxon>
    </lineage>
</organism>
<evidence type="ECO:0000259" key="1">
    <source>
        <dbReference type="Pfam" id="PF01243"/>
    </source>
</evidence>
<dbReference type="InterPro" id="IPR011576">
    <property type="entry name" value="Pyridox_Oxase_N"/>
</dbReference>
<dbReference type="PANTHER" id="PTHR39336">
    <property type="entry name" value="PYRIDOXAMINE PHOSPHATE OXIDASE FAMILY PROTEIN (AFU_ORTHOLOGUE AFUA_6G11440)"/>
    <property type="match status" value="1"/>
</dbReference>
<dbReference type="SUPFAM" id="SSF50475">
    <property type="entry name" value="FMN-binding split barrel"/>
    <property type="match status" value="1"/>
</dbReference>
<dbReference type="InterPro" id="IPR012349">
    <property type="entry name" value="Split_barrel_FMN-bd"/>
</dbReference>
<gene>
    <name evidence="2" type="ORF">OJ962_01345</name>
</gene>
<protein>
    <submittedName>
        <fullName evidence="2">Pyridoxamine 5'-phosphate oxidase family protein</fullName>
    </submittedName>
</protein>
<dbReference type="Pfam" id="PF01243">
    <property type="entry name" value="PNPOx_N"/>
    <property type="match status" value="1"/>
</dbReference>
<reference evidence="2" key="1">
    <citation type="submission" date="2022-10" db="EMBL/GenBank/DDBJ databases">
        <title>The WGS of Solirubrobacter sp. CPCC 204708.</title>
        <authorList>
            <person name="Jiang Z."/>
        </authorList>
    </citation>
    <scope>NUCLEOTIDE SEQUENCE</scope>
    <source>
        <strain evidence="2">CPCC 204708</strain>
    </source>
</reference>
<dbReference type="EMBL" id="JAPCID010000002">
    <property type="protein sequence ID" value="MDA0136125.1"/>
    <property type="molecule type" value="Genomic_DNA"/>
</dbReference>
<dbReference type="PANTHER" id="PTHR39336:SF1">
    <property type="entry name" value="PYRIDOXAMINE PHOSPHATE OXIDASE FAMILY PROTEIN (AFU_ORTHOLOGUE AFUA_6G11440)"/>
    <property type="match status" value="1"/>
</dbReference>
<evidence type="ECO:0000313" key="2">
    <source>
        <dbReference type="EMBL" id="MDA0136125.1"/>
    </source>
</evidence>
<keyword evidence="3" id="KW-1185">Reference proteome</keyword>
<name>A0ABT4RC63_9ACTN</name>
<dbReference type="RefSeq" id="WP_202953056.1">
    <property type="nucleotide sequence ID" value="NZ_JAPCID010000002.1"/>
</dbReference>
<feature type="domain" description="Pyridoxamine 5'-phosphate oxidase N-terminal" evidence="1">
    <location>
        <begin position="8"/>
        <end position="136"/>
    </location>
</feature>
<accession>A0ABT4RC63</accession>
<comment type="caution">
    <text evidence="2">The sequence shown here is derived from an EMBL/GenBank/DDBJ whole genome shotgun (WGS) entry which is preliminary data.</text>
</comment>
<sequence length="189" mass="20854">MGRIYDSIDEHQRKWIANQSMFFVGTAPAATDGHVNVSPKGPIGSLRVLDDHTVAYLDIVGSGAETIAHIRENGRIVVMFCAFQGPPRILRLHGRGEVVLPGDEQFDELLQRGFHEPEAPEARRAIIVVHVQRIADSCGYGVPLLAYEGERPHSDLSTAKRLRVEGPDAMRNYEAKHNRVSIDGLPALS</sequence>
<dbReference type="Proteomes" id="UP001147700">
    <property type="component" value="Unassembled WGS sequence"/>
</dbReference>
<dbReference type="Gene3D" id="2.30.110.10">
    <property type="entry name" value="Electron Transport, Fmn-binding Protein, Chain A"/>
    <property type="match status" value="1"/>
</dbReference>
<evidence type="ECO:0000313" key="3">
    <source>
        <dbReference type="Proteomes" id="UP001147700"/>
    </source>
</evidence>